<dbReference type="PANTHER" id="PTHR16220">
    <property type="entry name" value="WD REPEAT PROTEIN 8-RELATED"/>
    <property type="match status" value="1"/>
</dbReference>
<dbReference type="InterPro" id="IPR036322">
    <property type="entry name" value="WD40_repeat_dom_sf"/>
</dbReference>
<gene>
    <name evidence="1" type="ORF">B0T10DRAFT_556812</name>
</gene>
<dbReference type="InterPro" id="IPR015943">
    <property type="entry name" value="WD40/YVTN_repeat-like_dom_sf"/>
</dbReference>
<dbReference type="PANTHER" id="PTHR16220:SF0">
    <property type="entry name" value="WD REPEAT-CONTAINING PROTEIN WRAP73"/>
    <property type="match status" value="1"/>
</dbReference>
<organism evidence="1 2">
    <name type="scientific">Thelonectria olida</name>
    <dbReference type="NCBI Taxonomy" id="1576542"/>
    <lineage>
        <taxon>Eukaryota</taxon>
        <taxon>Fungi</taxon>
        <taxon>Dikarya</taxon>
        <taxon>Ascomycota</taxon>
        <taxon>Pezizomycotina</taxon>
        <taxon>Sordariomycetes</taxon>
        <taxon>Hypocreomycetidae</taxon>
        <taxon>Hypocreales</taxon>
        <taxon>Nectriaceae</taxon>
        <taxon>Thelonectria</taxon>
    </lineage>
</organism>
<dbReference type="OrthoDB" id="308690at2759"/>
<dbReference type="EMBL" id="JAGPYM010000003">
    <property type="protein sequence ID" value="KAH6896963.1"/>
    <property type="molecule type" value="Genomic_DNA"/>
</dbReference>
<dbReference type="Gene3D" id="2.130.10.10">
    <property type="entry name" value="YVTN repeat-like/Quinoprotein amine dehydrogenase"/>
    <property type="match status" value="2"/>
</dbReference>
<protein>
    <submittedName>
        <fullName evidence="1">WD40-repeat-containing domain protein</fullName>
    </submittedName>
</protein>
<dbReference type="GO" id="GO:1990810">
    <property type="term" value="P:microtubule anchoring at mitotic spindle pole body"/>
    <property type="evidence" value="ECO:0007669"/>
    <property type="project" value="TreeGrafter"/>
</dbReference>
<dbReference type="AlphaFoldDB" id="A0A9P9AVA7"/>
<dbReference type="GO" id="GO:0005815">
    <property type="term" value="C:microtubule organizing center"/>
    <property type="evidence" value="ECO:0007669"/>
    <property type="project" value="TreeGrafter"/>
</dbReference>
<evidence type="ECO:0000313" key="2">
    <source>
        <dbReference type="Proteomes" id="UP000777438"/>
    </source>
</evidence>
<name>A0A9P9AVA7_9HYPO</name>
<proteinExistence type="predicted"/>
<sequence>MHPSCVFKSSLHCSASPNGSFIATLSSSSIVIRSVRSLQTVHSVKLPGDFSGPISTLAWALSSKRLLVANADQIHVFSATDSSFHATIRNPVGGSGKSLLVKFGARDAEILIYAAFGLKLVIFDLSTSKAVEINNPKLYLPASISRGLSFQPHTQHLALLTRASGRDVVSIHHPVTRQIQRSWYPDTADAQGLTWTPDGNWLLLWESPAHGHKLLLYTPDGQFFRSIGAANLAGGDDADLEPGIKLCSLSPDSALCAVGDYSRGVQILNTRTWRTDLSLLHPTTLIPKDTLQVWQEQLGAPVEGHATRTFIRATQMVSPPSRLGDGKSGCSSFAFDASSTLIATKLDDSPSTLWIWDVSAGELRAVLMFHSTVNFDWHPAIRELLLVTCQDENHRGVSFVWDPLTNGPEPVLLEAHLPDGKLVGKTQSVWINGETESPVLLISDAQRYLMMSCADAADQCPTPWHEPGGNDRVLGSAREASSYDQGIEDADDLSALLVDDTSTLDDTFSFKNP</sequence>
<comment type="caution">
    <text evidence="1">The sequence shown here is derived from an EMBL/GenBank/DDBJ whole genome shotgun (WGS) entry which is preliminary data.</text>
</comment>
<dbReference type="SUPFAM" id="SSF50978">
    <property type="entry name" value="WD40 repeat-like"/>
    <property type="match status" value="1"/>
</dbReference>
<accession>A0A9P9AVA7</accession>
<keyword evidence="2" id="KW-1185">Reference proteome</keyword>
<reference evidence="1 2" key="1">
    <citation type="journal article" date="2021" name="Nat. Commun.">
        <title>Genetic determinants of endophytism in the Arabidopsis root mycobiome.</title>
        <authorList>
            <person name="Mesny F."/>
            <person name="Miyauchi S."/>
            <person name="Thiergart T."/>
            <person name="Pickel B."/>
            <person name="Atanasova L."/>
            <person name="Karlsson M."/>
            <person name="Huettel B."/>
            <person name="Barry K.W."/>
            <person name="Haridas S."/>
            <person name="Chen C."/>
            <person name="Bauer D."/>
            <person name="Andreopoulos W."/>
            <person name="Pangilinan J."/>
            <person name="LaButti K."/>
            <person name="Riley R."/>
            <person name="Lipzen A."/>
            <person name="Clum A."/>
            <person name="Drula E."/>
            <person name="Henrissat B."/>
            <person name="Kohler A."/>
            <person name="Grigoriev I.V."/>
            <person name="Martin F.M."/>
            <person name="Hacquard S."/>
        </authorList>
    </citation>
    <scope>NUCLEOTIDE SEQUENCE [LARGE SCALE GENOMIC DNA]</scope>
    <source>
        <strain evidence="1 2">MPI-CAGE-CH-0241</strain>
    </source>
</reference>
<dbReference type="InterPro" id="IPR052778">
    <property type="entry name" value="Centrosome-WD_assoc"/>
</dbReference>
<dbReference type="Proteomes" id="UP000777438">
    <property type="component" value="Unassembled WGS sequence"/>
</dbReference>
<dbReference type="GO" id="GO:1990811">
    <property type="term" value="C:MWP complex"/>
    <property type="evidence" value="ECO:0007669"/>
    <property type="project" value="TreeGrafter"/>
</dbReference>
<evidence type="ECO:0000313" key="1">
    <source>
        <dbReference type="EMBL" id="KAH6896963.1"/>
    </source>
</evidence>